<dbReference type="AlphaFoldDB" id="A0A0G4FCS3"/>
<dbReference type="Gene3D" id="3.80.10.10">
    <property type="entry name" value="Ribonuclease Inhibitor"/>
    <property type="match status" value="2"/>
</dbReference>
<dbReference type="PhylomeDB" id="A0A0G4FCS3"/>
<sequence>MSTSTAARAEKDPLRTVIRQLTPEPGLVFEWAKAGYFGLSWLTLYYWKRKNEGGGRLINVDFSDLPNEYLPLLTRFLPPSVLSVRFKGNRLTQTTGKALSVLSLRHVRLEGCTITPEAARSIFPNLQPSVETFSAGTLLTPPPPAHIRARQQAYPEFFTPSNEATEWSKKVVEVWGVIGRSMESGGLRQLKSLALGEEGAGIDSQAALCVFPFLPPSLESLKLSENGAIDQAGWEALGKRMEGGERKEKEEREGMGGLSQMKELLIDHCLITEKKGRAFMAFLPSSLRVLDLTGNFHLGRYADIFTSFLKEEGELCNLQKLKLEHCGLTDNTASIVFSRLPLTLMTLDVSFNSENQVQPGTIGDAAWGALGKQMQENKLPNLQELIAGSTSLTPHRASSFLFHLPSSLKLLDISGNPEMVSFQDDQWEKVAKQVGGSLTKFLCGSSLSAAQQKKKQEWFPQLENSTRRAKWRLLI</sequence>
<dbReference type="SUPFAM" id="SSF52047">
    <property type="entry name" value="RNI-like"/>
    <property type="match status" value="1"/>
</dbReference>
<gene>
    <name evidence="1" type="ORF">Cvel_3202</name>
</gene>
<name>A0A0G4FCS3_9ALVE</name>
<dbReference type="VEuPathDB" id="CryptoDB:Cvel_3202"/>
<organism evidence="1">
    <name type="scientific">Chromera velia CCMP2878</name>
    <dbReference type="NCBI Taxonomy" id="1169474"/>
    <lineage>
        <taxon>Eukaryota</taxon>
        <taxon>Sar</taxon>
        <taxon>Alveolata</taxon>
        <taxon>Colpodellida</taxon>
        <taxon>Chromeraceae</taxon>
        <taxon>Chromera</taxon>
    </lineage>
</organism>
<reference evidence="1" key="1">
    <citation type="submission" date="2014-11" db="EMBL/GenBank/DDBJ databases">
        <authorList>
            <person name="Otto D Thomas"/>
            <person name="Naeem Raeece"/>
        </authorList>
    </citation>
    <scope>NUCLEOTIDE SEQUENCE</scope>
</reference>
<accession>A0A0G4FCS3</accession>
<evidence type="ECO:0000313" key="1">
    <source>
        <dbReference type="EMBL" id="CEM10965.1"/>
    </source>
</evidence>
<proteinExistence type="predicted"/>
<dbReference type="InterPro" id="IPR032675">
    <property type="entry name" value="LRR_dom_sf"/>
</dbReference>
<protein>
    <submittedName>
        <fullName evidence="1">Uncharacterized protein</fullName>
    </submittedName>
</protein>
<dbReference type="EMBL" id="CDMZ01000286">
    <property type="protein sequence ID" value="CEM10965.1"/>
    <property type="molecule type" value="Genomic_DNA"/>
</dbReference>